<dbReference type="HAMAP" id="MF_00385">
    <property type="entry name" value="Ribosomal_bS16"/>
    <property type="match status" value="1"/>
</dbReference>
<sequence>MAVTIRLRRTGKNKYPCYRLAVVDSRVKRDGRFIEFVGYYHPMTKPHTIKLKEDRIFKWLGDGASYSDTVGSLLRQSGILERWHEMGSGKAVGEKPEAKAESRKETGEN</sequence>
<organism evidence="5 6">
    <name type="scientific">Candidatus Glassbacteria bacterium GWA2_58_10</name>
    <dbReference type="NCBI Taxonomy" id="1817865"/>
    <lineage>
        <taxon>Bacteria</taxon>
        <taxon>Candidatus Glassiibacteriota</taxon>
    </lineage>
</organism>
<dbReference type="Pfam" id="PF00886">
    <property type="entry name" value="Ribosomal_S16"/>
    <property type="match status" value="1"/>
</dbReference>
<dbReference type="InterPro" id="IPR023803">
    <property type="entry name" value="Ribosomal_bS16_dom_sf"/>
</dbReference>
<dbReference type="Proteomes" id="UP000176992">
    <property type="component" value="Unassembled WGS sequence"/>
</dbReference>
<proteinExistence type="inferred from homology"/>
<evidence type="ECO:0000313" key="6">
    <source>
        <dbReference type="Proteomes" id="UP000176992"/>
    </source>
</evidence>
<feature type="region of interest" description="Disordered" evidence="4">
    <location>
        <begin position="85"/>
        <end position="109"/>
    </location>
</feature>
<dbReference type="AlphaFoldDB" id="A0A1F5YDH8"/>
<protein>
    <recommendedName>
        <fullName evidence="3">Small ribosomal subunit protein bS16</fullName>
    </recommendedName>
</protein>
<accession>A0A1F5YDH8</accession>
<comment type="caution">
    <text evidence="5">The sequence shown here is derived from an EMBL/GenBank/DDBJ whole genome shotgun (WGS) entry which is preliminary data.</text>
</comment>
<dbReference type="EMBL" id="MFIV01000150">
    <property type="protein sequence ID" value="OGF98214.1"/>
    <property type="molecule type" value="Genomic_DNA"/>
</dbReference>
<evidence type="ECO:0000256" key="3">
    <source>
        <dbReference type="HAMAP-Rule" id="MF_00385"/>
    </source>
</evidence>
<dbReference type="SUPFAM" id="SSF54565">
    <property type="entry name" value="Ribosomal protein S16"/>
    <property type="match status" value="1"/>
</dbReference>
<evidence type="ECO:0000256" key="2">
    <source>
        <dbReference type="ARBA" id="ARBA00023274"/>
    </source>
</evidence>
<keyword evidence="1 3" id="KW-0689">Ribosomal protein</keyword>
<dbReference type="GO" id="GO:0015935">
    <property type="term" value="C:small ribosomal subunit"/>
    <property type="evidence" value="ECO:0007669"/>
    <property type="project" value="TreeGrafter"/>
</dbReference>
<dbReference type="PANTHER" id="PTHR12919:SF20">
    <property type="entry name" value="SMALL RIBOSOMAL SUBUNIT PROTEIN BS16M"/>
    <property type="match status" value="1"/>
</dbReference>
<evidence type="ECO:0000256" key="1">
    <source>
        <dbReference type="ARBA" id="ARBA00022980"/>
    </source>
</evidence>
<evidence type="ECO:0000256" key="4">
    <source>
        <dbReference type="SAM" id="MobiDB-lite"/>
    </source>
</evidence>
<dbReference type="InterPro" id="IPR000307">
    <property type="entry name" value="Ribosomal_bS16"/>
</dbReference>
<dbReference type="PANTHER" id="PTHR12919">
    <property type="entry name" value="30S RIBOSOMAL PROTEIN S16"/>
    <property type="match status" value="1"/>
</dbReference>
<gene>
    <name evidence="3" type="primary">rpsP</name>
    <name evidence="5" type="ORF">A2Z86_05305</name>
</gene>
<keyword evidence="2 3" id="KW-0687">Ribonucleoprotein</keyword>
<comment type="similarity">
    <text evidence="3">Belongs to the bacterial ribosomal protein bS16 family.</text>
</comment>
<dbReference type="NCBIfam" id="TIGR00002">
    <property type="entry name" value="S16"/>
    <property type="match status" value="1"/>
</dbReference>
<evidence type="ECO:0000313" key="5">
    <source>
        <dbReference type="EMBL" id="OGF98214.1"/>
    </source>
</evidence>
<reference evidence="5 6" key="1">
    <citation type="journal article" date="2016" name="Nat. Commun.">
        <title>Thousands of microbial genomes shed light on interconnected biogeochemical processes in an aquifer system.</title>
        <authorList>
            <person name="Anantharaman K."/>
            <person name="Brown C.T."/>
            <person name="Hug L.A."/>
            <person name="Sharon I."/>
            <person name="Castelle C.J."/>
            <person name="Probst A.J."/>
            <person name="Thomas B.C."/>
            <person name="Singh A."/>
            <person name="Wilkins M.J."/>
            <person name="Karaoz U."/>
            <person name="Brodie E.L."/>
            <person name="Williams K.H."/>
            <person name="Hubbard S.S."/>
            <person name="Banfield J.F."/>
        </authorList>
    </citation>
    <scope>NUCLEOTIDE SEQUENCE [LARGE SCALE GENOMIC DNA]</scope>
</reference>
<dbReference type="GO" id="GO:0005737">
    <property type="term" value="C:cytoplasm"/>
    <property type="evidence" value="ECO:0007669"/>
    <property type="project" value="UniProtKB-ARBA"/>
</dbReference>
<dbReference type="Gene3D" id="3.30.1320.10">
    <property type="match status" value="1"/>
</dbReference>
<dbReference type="GO" id="GO:0003735">
    <property type="term" value="F:structural constituent of ribosome"/>
    <property type="evidence" value="ECO:0007669"/>
    <property type="project" value="InterPro"/>
</dbReference>
<name>A0A1F5YDH8_9BACT</name>
<dbReference type="GO" id="GO:0006412">
    <property type="term" value="P:translation"/>
    <property type="evidence" value="ECO:0007669"/>
    <property type="project" value="UniProtKB-UniRule"/>
</dbReference>